<feature type="region of interest" description="Disordered" evidence="8">
    <location>
        <begin position="590"/>
        <end position="622"/>
    </location>
</feature>
<dbReference type="SMART" id="SM00220">
    <property type="entry name" value="S_TKc"/>
    <property type="match status" value="1"/>
</dbReference>
<feature type="binding site" evidence="7">
    <location>
        <position position="34"/>
    </location>
    <ligand>
        <name>ATP</name>
        <dbReference type="ChEBI" id="CHEBI:30616"/>
    </ligand>
</feature>
<evidence type="ECO:0000313" key="10">
    <source>
        <dbReference type="EMBL" id="KAK2957228.1"/>
    </source>
</evidence>
<dbReference type="PANTHER" id="PTHR43671:SF13">
    <property type="entry name" value="SERINE_THREONINE-PROTEIN KINASE NEK2"/>
    <property type="match status" value="1"/>
</dbReference>
<evidence type="ECO:0000256" key="3">
    <source>
        <dbReference type="ARBA" id="ARBA00022679"/>
    </source>
</evidence>
<feature type="region of interest" description="Disordered" evidence="8">
    <location>
        <begin position="522"/>
        <end position="562"/>
    </location>
</feature>
<evidence type="ECO:0000256" key="4">
    <source>
        <dbReference type="ARBA" id="ARBA00022741"/>
    </source>
</evidence>
<evidence type="ECO:0000313" key="11">
    <source>
        <dbReference type="Proteomes" id="UP001281761"/>
    </source>
</evidence>
<evidence type="ECO:0000256" key="1">
    <source>
        <dbReference type="ARBA" id="ARBA00010886"/>
    </source>
</evidence>
<comment type="similarity">
    <text evidence="1">Belongs to the protein kinase superfamily. NEK Ser/Thr protein kinase family. NIMA subfamily.</text>
</comment>
<dbReference type="EC" id="2.7.11.1" evidence="2"/>
<evidence type="ECO:0000256" key="8">
    <source>
        <dbReference type="SAM" id="MobiDB-lite"/>
    </source>
</evidence>
<gene>
    <name evidence="10" type="ORF">BLNAU_7822</name>
</gene>
<accession>A0ABQ9Y0G3</accession>
<dbReference type="InterPro" id="IPR000719">
    <property type="entry name" value="Prot_kinase_dom"/>
</dbReference>
<evidence type="ECO:0000256" key="7">
    <source>
        <dbReference type="PROSITE-ProRule" id="PRU10141"/>
    </source>
</evidence>
<dbReference type="PROSITE" id="PS00108">
    <property type="entry name" value="PROTEIN_KINASE_ST"/>
    <property type="match status" value="1"/>
</dbReference>
<dbReference type="SUPFAM" id="SSF56112">
    <property type="entry name" value="Protein kinase-like (PK-like)"/>
    <property type="match status" value="1"/>
</dbReference>
<keyword evidence="4 7" id="KW-0547">Nucleotide-binding</keyword>
<feature type="domain" description="Protein kinase" evidence="9">
    <location>
        <begin position="7"/>
        <end position="279"/>
    </location>
</feature>
<evidence type="ECO:0000256" key="5">
    <source>
        <dbReference type="ARBA" id="ARBA00022777"/>
    </source>
</evidence>
<dbReference type="PROSITE" id="PS50011">
    <property type="entry name" value="PROTEIN_KINASE_DOM"/>
    <property type="match status" value="1"/>
</dbReference>
<dbReference type="Gene3D" id="1.10.510.10">
    <property type="entry name" value="Transferase(Phosphotransferase) domain 1"/>
    <property type="match status" value="1"/>
</dbReference>
<dbReference type="EMBL" id="JARBJD010000048">
    <property type="protein sequence ID" value="KAK2957228.1"/>
    <property type="molecule type" value="Genomic_DNA"/>
</dbReference>
<keyword evidence="3 10" id="KW-0808">Transferase</keyword>
<keyword evidence="6 7" id="KW-0067">ATP-binding</keyword>
<comment type="caution">
    <text evidence="10">The sequence shown here is derived from an EMBL/GenBank/DDBJ whole genome shotgun (WGS) entry which is preliminary data.</text>
</comment>
<protein>
    <recommendedName>
        <fullName evidence="2">non-specific serine/threonine protein kinase</fullName>
        <ecNumber evidence="2">2.7.11.1</ecNumber>
    </recommendedName>
</protein>
<keyword evidence="11" id="KW-1185">Reference proteome</keyword>
<dbReference type="PROSITE" id="PS00107">
    <property type="entry name" value="PROTEIN_KINASE_ATP"/>
    <property type="match status" value="1"/>
</dbReference>
<dbReference type="InterPro" id="IPR050660">
    <property type="entry name" value="NEK_Ser/Thr_kinase"/>
</dbReference>
<dbReference type="InterPro" id="IPR011009">
    <property type="entry name" value="Kinase-like_dom_sf"/>
</dbReference>
<dbReference type="PANTHER" id="PTHR43671">
    <property type="entry name" value="SERINE/THREONINE-PROTEIN KINASE NEK"/>
    <property type="match status" value="1"/>
</dbReference>
<proteinExistence type="inferred from homology"/>
<keyword evidence="5 10" id="KW-0418">Kinase</keyword>
<evidence type="ECO:0000259" key="9">
    <source>
        <dbReference type="PROSITE" id="PS50011"/>
    </source>
</evidence>
<evidence type="ECO:0000256" key="6">
    <source>
        <dbReference type="ARBA" id="ARBA00022840"/>
    </source>
</evidence>
<dbReference type="GO" id="GO:0016301">
    <property type="term" value="F:kinase activity"/>
    <property type="evidence" value="ECO:0007669"/>
    <property type="project" value="UniProtKB-KW"/>
</dbReference>
<dbReference type="InterPro" id="IPR017441">
    <property type="entry name" value="Protein_kinase_ATP_BS"/>
</dbReference>
<name>A0ABQ9Y0G3_9EUKA</name>
<evidence type="ECO:0000256" key="2">
    <source>
        <dbReference type="ARBA" id="ARBA00012513"/>
    </source>
</evidence>
<dbReference type="Pfam" id="PF00069">
    <property type="entry name" value="Pkinase"/>
    <property type="match status" value="1"/>
</dbReference>
<reference evidence="10 11" key="1">
    <citation type="journal article" date="2022" name="bioRxiv">
        <title>Genomics of Preaxostyla Flagellates Illuminates Evolutionary Transitions and the Path Towards Mitochondrial Loss.</title>
        <authorList>
            <person name="Novak L.V.F."/>
            <person name="Treitli S.C."/>
            <person name="Pyrih J."/>
            <person name="Halakuc P."/>
            <person name="Pipaliya S.V."/>
            <person name="Vacek V."/>
            <person name="Brzon O."/>
            <person name="Soukal P."/>
            <person name="Eme L."/>
            <person name="Dacks J.B."/>
            <person name="Karnkowska A."/>
            <person name="Elias M."/>
            <person name="Hampl V."/>
        </authorList>
    </citation>
    <scope>NUCLEOTIDE SEQUENCE [LARGE SCALE GENOMIC DNA]</scope>
    <source>
        <strain evidence="10">NAU3</strain>
        <tissue evidence="10">Gut</tissue>
    </source>
</reference>
<dbReference type="Proteomes" id="UP001281761">
    <property type="component" value="Unassembled WGS sequence"/>
</dbReference>
<organism evidence="10 11">
    <name type="scientific">Blattamonas nauphoetae</name>
    <dbReference type="NCBI Taxonomy" id="2049346"/>
    <lineage>
        <taxon>Eukaryota</taxon>
        <taxon>Metamonada</taxon>
        <taxon>Preaxostyla</taxon>
        <taxon>Oxymonadida</taxon>
        <taxon>Blattamonas</taxon>
    </lineage>
</organism>
<dbReference type="InterPro" id="IPR008271">
    <property type="entry name" value="Ser/Thr_kinase_AS"/>
</dbReference>
<sequence length="811" mass="91575">MSHFCCDTIIEQIGCGSFGIVFKAKKDDKLFALKRIPREQDNYDQVVKEIQNMVTFQKSETNPDGFDGCVHFYECFELGNHYYLVMELCENGTLEKLLEEMIQNQTSFPEKTLWDFACELSDSLVVLKQKRIIHKDIKPENIFIGNDDKLKLGDMGLSSQKTSTLDPTYIGRGTPRFKAPEIVMGKSYDIRCDVWSLGVTLYLLTEQQYPFPQTSEDDLNKAIKYGDVPEITAPVSDEWKNLIMWMLRKDPDERATIEDVNEADDTTKVKIALSVHSAISSHSGDIANASGTAVSSGLLERFCETLTSSCSEHLFVVLSSVVSLIVCGTDLPSRGHVSSLLPSLVGLSTKTTGQISLASTRTIGTLCRLSLSSQDVEGVLNSGTVEAICRQCKEGVNETASGVERLKVLDSLCTGLVSFVNKQQAVQMEKETTSRKVKKEEESRFSIISRCKAALDLIQETLCELCGMIRERGGKEGTDTTREMEKEIGGMLIRHFPKVIVMNVTKREKVIGIDIGGVREEMEEERRRVERERNEQEERRRKEVEREMKEMEEREEQRRKDFEKRMNEVRAEQETNRQLIELWRKKQKEEEEEEAKRTRQREEEKKREEERKREEEEEAERRRLSKIGAAAIEYPNSSSYSVSGNVFTSKSDVHGCFLSFEFGTVVAHLSLTIISSPIPGFTFVLGVVPTRLTQQAQTTYFFNLKGGAGWDVAPNRIATHQNGKEINTKSACLTGAAGQKIVLEADGREGKRTLKLSQNGQTQPVFFTNLPVPFRFAIHFYKQGQAVRLESTEVLKEPAMVGGSIPVAIDQ</sequence>